<evidence type="ECO:0000313" key="1">
    <source>
        <dbReference type="EMBL" id="RVT39427.1"/>
    </source>
</evidence>
<dbReference type="OrthoDB" id="1381994at2"/>
<dbReference type="GO" id="GO:0005975">
    <property type="term" value="P:carbohydrate metabolic process"/>
    <property type="evidence" value="ECO:0007669"/>
    <property type="project" value="InterPro"/>
</dbReference>
<reference evidence="1 2" key="1">
    <citation type="submission" date="2019-01" db="EMBL/GenBank/DDBJ databases">
        <authorList>
            <person name="Chen W.-M."/>
        </authorList>
    </citation>
    <scope>NUCLEOTIDE SEQUENCE [LARGE SCALE GENOMIC DNA]</scope>
    <source>
        <strain evidence="1 2">TLA-22</strain>
    </source>
</reference>
<dbReference type="SUPFAM" id="SSF48208">
    <property type="entry name" value="Six-hairpin glycosidases"/>
    <property type="match status" value="1"/>
</dbReference>
<proteinExistence type="predicted"/>
<dbReference type="AlphaFoldDB" id="A0A437J4E0"/>
<gene>
    <name evidence="1" type="ORF">ENE74_15395</name>
</gene>
<sequence>MRVSRRGVLAGVAGGMATTGAVATNSAPGILSSLTGEEIDRVSSGNRWVRLARMADGGYALQFGSGNEPVCVLEKAVGVRWYRKDGQLPDGERRQAWTSARSIGSSGDLFELEAVIADARQGSWLARTTVRSEAEGFRLVTRFTRQGDPRAASVRMHVDFAIDPAGAFTMLPGSVYNGNKADRIFPRPYMPMPTYGEFKARPASFQKDRVTADIPRMDASTDWTVHLWGHQAASAEISIFDPVRKAGAHLAYPRTQGDAVIGVILTGDPAEGRYSATIENPCVRERRYRLCKWTASEDKPRLFAHGDQATVELMVSVVRTPDVPSFVTSWTAMRDLRRAGRAPGQTGPIPPMPLVVPRSHASAITLAYNSEALWDERGFYRTVDRQSTDPRELILGWASGTMELMAMYRLGSAKTRERVRRTMALILDEGQAPGGLFYGARMSGRWTGADENFDYIWAVNALTPRRTTDTVFGGLDLADTLRAGGSRDEKALADRLDAALRKACDALVRVWRKEGEIPFLLEPKSEKALWRGGFGGARAIGCLARAADRWRNPVYLAVAREIADRYIAAGLSRGETWGGPSDVLQGTTDQESLTAFTEGLVLLHRVTKAPAYRQAALHAADLLATWALNEHVVFPPDTLMGKKNLHLVGALNASTQNCWGTPGLCTNSGNFLLELYEATGEPRLMDLLSDISRVAMQMVVLRDKEWGELKPGQMTECASFNDVPTEFGEPYIGTGAHWPVNAMLLCQVELPSVYIDAERCWTLDHLDARLTSNGRALIGNPTPFPAQAKVAWRGGGTVTVALRPGESKDVARP</sequence>
<accession>A0A437J4E0</accession>
<dbReference type="InterPro" id="IPR008928">
    <property type="entry name" value="6-hairpin_glycosidase_sf"/>
</dbReference>
<protein>
    <submittedName>
        <fullName evidence="1">Uncharacterized protein</fullName>
    </submittedName>
</protein>
<comment type="caution">
    <text evidence="1">The sequence shown here is derived from an EMBL/GenBank/DDBJ whole genome shotgun (WGS) entry which is preliminary data.</text>
</comment>
<dbReference type="RefSeq" id="WP_127691790.1">
    <property type="nucleotide sequence ID" value="NZ_RZUL01000007.1"/>
</dbReference>
<organism evidence="1 2">
    <name type="scientific">Sphingobium algorifonticola</name>
    <dbReference type="NCBI Taxonomy" id="2008318"/>
    <lineage>
        <taxon>Bacteria</taxon>
        <taxon>Pseudomonadati</taxon>
        <taxon>Pseudomonadota</taxon>
        <taxon>Alphaproteobacteria</taxon>
        <taxon>Sphingomonadales</taxon>
        <taxon>Sphingomonadaceae</taxon>
        <taxon>Sphingobium</taxon>
    </lineage>
</organism>
<dbReference type="EMBL" id="RZUL01000007">
    <property type="protein sequence ID" value="RVT39427.1"/>
    <property type="molecule type" value="Genomic_DNA"/>
</dbReference>
<dbReference type="Proteomes" id="UP000282977">
    <property type="component" value="Unassembled WGS sequence"/>
</dbReference>
<keyword evidence="2" id="KW-1185">Reference proteome</keyword>
<evidence type="ECO:0000313" key="2">
    <source>
        <dbReference type="Proteomes" id="UP000282977"/>
    </source>
</evidence>
<name>A0A437J4E0_9SPHN</name>